<evidence type="ECO:0000256" key="3">
    <source>
        <dbReference type="PIRSR" id="PIRSR016184-1"/>
    </source>
</evidence>
<dbReference type="NCBIfam" id="TIGR00654">
    <property type="entry name" value="PhzF_family"/>
    <property type="match status" value="1"/>
</dbReference>
<dbReference type="EMBL" id="SRYO01000002">
    <property type="protein sequence ID" value="TGY38663.1"/>
    <property type="molecule type" value="Genomic_DNA"/>
</dbReference>
<dbReference type="RefSeq" id="WP_135948979.1">
    <property type="nucleotide sequence ID" value="NZ_SRYO01000002.1"/>
</dbReference>
<gene>
    <name evidence="4" type="ORF">E5344_05410</name>
</gene>
<dbReference type="SUPFAM" id="SSF54506">
    <property type="entry name" value="Diaminopimelate epimerase-like"/>
    <property type="match status" value="1"/>
</dbReference>
<comment type="similarity">
    <text evidence="1">Belongs to the PhzF family.</text>
</comment>
<reference evidence="4 5" key="1">
    <citation type="submission" date="2019-04" db="EMBL/GenBank/DDBJ databases">
        <title>Microbes associate with the intestines of laboratory mice.</title>
        <authorList>
            <person name="Navarre W."/>
            <person name="Wong E."/>
            <person name="Huang K."/>
            <person name="Tropini C."/>
            <person name="Ng K."/>
            <person name="Yu B."/>
        </authorList>
    </citation>
    <scope>NUCLEOTIDE SEQUENCE [LARGE SCALE GENOMIC DNA]</scope>
    <source>
        <strain evidence="4 5">NM46_B2-13</strain>
    </source>
</reference>
<dbReference type="OrthoDB" id="9788221at2"/>
<dbReference type="GO" id="GO:0016853">
    <property type="term" value="F:isomerase activity"/>
    <property type="evidence" value="ECO:0007669"/>
    <property type="project" value="UniProtKB-KW"/>
</dbReference>
<evidence type="ECO:0000256" key="2">
    <source>
        <dbReference type="ARBA" id="ARBA00023235"/>
    </source>
</evidence>
<dbReference type="PANTHER" id="PTHR13774">
    <property type="entry name" value="PHENAZINE BIOSYNTHESIS PROTEIN"/>
    <property type="match status" value="1"/>
</dbReference>
<sequence length="292" mass="30774">MAAPEILRYTAFSSDPAGGNPAGVVLDAGGLNDADMQRIAAEVDFAETAFVTGMREDGARAVRYFSPIAEVPFCGHATIATAVALAERSDADAIVFDTPVGDIRIEIERGAGGIRAAFTSAPTSVRALDPDDRDAILLLLGLSSDELDSTLPPRIADAGNPHPVIVLSDRTRFDAFTFDPHRVRALMDARGWPATITVAHRVAEDRFTVRNLFPVGRITEDPATGSAAAALGAYLRELDAVRVPARIAIEQGLQVGRPGLLVVDIPATGRVRVSGVAVPMTDATRPRVTAAS</sequence>
<name>A0A4S2DD61_9MICO</name>
<feature type="active site" evidence="3">
    <location>
        <position position="47"/>
    </location>
</feature>
<evidence type="ECO:0000256" key="1">
    <source>
        <dbReference type="ARBA" id="ARBA00008270"/>
    </source>
</evidence>
<organism evidence="4 5">
    <name type="scientific">Microbacterium laevaniformans</name>
    <dbReference type="NCBI Taxonomy" id="36807"/>
    <lineage>
        <taxon>Bacteria</taxon>
        <taxon>Bacillati</taxon>
        <taxon>Actinomycetota</taxon>
        <taxon>Actinomycetes</taxon>
        <taxon>Micrococcales</taxon>
        <taxon>Microbacteriaceae</taxon>
        <taxon>Microbacterium</taxon>
    </lineage>
</organism>
<dbReference type="Gene3D" id="3.10.310.10">
    <property type="entry name" value="Diaminopimelate Epimerase, Chain A, domain 1"/>
    <property type="match status" value="2"/>
</dbReference>
<dbReference type="AlphaFoldDB" id="A0A4S2DD61"/>
<evidence type="ECO:0000313" key="4">
    <source>
        <dbReference type="EMBL" id="TGY38663.1"/>
    </source>
</evidence>
<dbReference type="Pfam" id="PF02567">
    <property type="entry name" value="PhzC-PhzF"/>
    <property type="match status" value="1"/>
</dbReference>
<dbReference type="PANTHER" id="PTHR13774:SF39">
    <property type="entry name" value="BIOSYNTHESIS PROTEIN, PUTATIVE-RELATED"/>
    <property type="match status" value="1"/>
</dbReference>
<proteinExistence type="inferred from homology"/>
<protein>
    <submittedName>
        <fullName evidence="4">PhzF family phenazine biosynthesis protein</fullName>
    </submittedName>
</protein>
<dbReference type="Proteomes" id="UP000309893">
    <property type="component" value="Unassembled WGS sequence"/>
</dbReference>
<dbReference type="InterPro" id="IPR003719">
    <property type="entry name" value="Phenazine_PhzF-like"/>
</dbReference>
<keyword evidence="2" id="KW-0413">Isomerase</keyword>
<evidence type="ECO:0000313" key="5">
    <source>
        <dbReference type="Proteomes" id="UP000309893"/>
    </source>
</evidence>
<accession>A0A4S2DD61</accession>
<comment type="caution">
    <text evidence="4">The sequence shown here is derived from an EMBL/GenBank/DDBJ whole genome shotgun (WGS) entry which is preliminary data.</text>
</comment>
<dbReference type="GO" id="GO:0005737">
    <property type="term" value="C:cytoplasm"/>
    <property type="evidence" value="ECO:0007669"/>
    <property type="project" value="TreeGrafter"/>
</dbReference>
<dbReference type="PIRSF" id="PIRSF016184">
    <property type="entry name" value="PhzC_PhzF"/>
    <property type="match status" value="1"/>
</dbReference>